<evidence type="ECO:0000256" key="3">
    <source>
        <dbReference type="ARBA" id="ARBA00017941"/>
    </source>
</evidence>
<evidence type="ECO:0000256" key="1">
    <source>
        <dbReference type="ARBA" id="ARBA00004117"/>
    </source>
</evidence>
<keyword evidence="9" id="KW-0282">Flagellum</keyword>
<dbReference type="RefSeq" id="WP_122014607.1">
    <property type="nucleotide sequence ID" value="NZ_CP033169.1"/>
</dbReference>
<reference evidence="9 10" key="1">
    <citation type="submission" date="2018-10" db="EMBL/GenBank/DDBJ databases">
        <authorList>
            <person name="Zhang X."/>
        </authorList>
    </citation>
    <scope>NUCLEOTIDE SEQUENCE [LARGE SCALE GENOMIC DNA]</scope>
    <source>
        <strain evidence="9 10">SK-G1</strain>
    </source>
</reference>
<dbReference type="InterPro" id="IPR006299">
    <property type="entry name" value="FlgC"/>
</dbReference>
<dbReference type="InterPro" id="IPR019776">
    <property type="entry name" value="Flagellar_basal_body_rod_CS"/>
</dbReference>
<dbReference type="Pfam" id="PF06429">
    <property type="entry name" value="Flg_bbr_C"/>
    <property type="match status" value="1"/>
</dbReference>
<comment type="subunit">
    <text evidence="5 6">The basal body constitutes a major portion of the flagellar organelle and consists of four rings (L,P,S, and M) mounted on a central rod. The rod consists of about 26 subunits of FlgG in the distal portion, and FlgB, FlgC and FlgF are thought to build up the proximal portion of the rod with about 6 subunits each.</text>
</comment>
<evidence type="ECO:0000259" key="8">
    <source>
        <dbReference type="Pfam" id="PF06429"/>
    </source>
</evidence>
<evidence type="ECO:0000256" key="6">
    <source>
        <dbReference type="RuleBase" id="RU362062"/>
    </source>
</evidence>
<dbReference type="GO" id="GO:0071978">
    <property type="term" value="P:bacterial-type flagellum-dependent swarming motility"/>
    <property type="evidence" value="ECO:0007669"/>
    <property type="project" value="TreeGrafter"/>
</dbReference>
<accession>A0A3G2R4Y8</accession>
<comment type="similarity">
    <text evidence="2">Belongs to the flagella basal body rod proteins family.</text>
</comment>
<sequence>MGFFDSMDISASGLTAQRLRMDVISNNIANVNTTRTEEGGPYRRERVVFQERKKDFSFEKILSNFFKNQSGQGVRVVAVEKDPAPFKLVYDPSHPDADALGYVRMPNVNVVTEMVDMISATRSYEANVTAINSAKSMITKALEIGRI</sequence>
<evidence type="ECO:0000256" key="2">
    <source>
        <dbReference type="ARBA" id="ARBA00009677"/>
    </source>
</evidence>
<dbReference type="PANTHER" id="PTHR30435">
    <property type="entry name" value="FLAGELLAR PROTEIN"/>
    <property type="match status" value="1"/>
</dbReference>
<evidence type="ECO:0000256" key="4">
    <source>
        <dbReference type="ARBA" id="ARBA00023143"/>
    </source>
</evidence>
<dbReference type="InterPro" id="IPR010930">
    <property type="entry name" value="Flg_bb/hook_C_dom"/>
</dbReference>
<evidence type="ECO:0000313" key="9">
    <source>
        <dbReference type="EMBL" id="AYO30462.1"/>
    </source>
</evidence>
<proteinExistence type="inferred from homology"/>
<dbReference type="NCBIfam" id="TIGR01395">
    <property type="entry name" value="FlgC"/>
    <property type="match status" value="1"/>
</dbReference>
<dbReference type="Pfam" id="PF00460">
    <property type="entry name" value="Flg_bb_rod"/>
    <property type="match status" value="1"/>
</dbReference>
<dbReference type="InterPro" id="IPR001444">
    <property type="entry name" value="Flag_bb_rod_N"/>
</dbReference>
<organism evidence="9 10">
    <name type="scientific">Biomaibacter acetigenes</name>
    <dbReference type="NCBI Taxonomy" id="2316383"/>
    <lineage>
        <taxon>Bacteria</taxon>
        <taxon>Bacillati</taxon>
        <taxon>Bacillota</taxon>
        <taxon>Clostridia</taxon>
        <taxon>Thermosediminibacterales</taxon>
        <taxon>Tepidanaerobacteraceae</taxon>
        <taxon>Biomaibacter</taxon>
    </lineage>
</organism>
<feature type="domain" description="Flagellar basal-body/hook protein C-terminal" evidence="8">
    <location>
        <begin position="101"/>
        <end position="143"/>
    </location>
</feature>
<keyword evidence="4 6" id="KW-0975">Bacterial flagellum</keyword>
<comment type="subcellular location">
    <subcellularLocation>
        <location evidence="1 6">Bacterial flagellum basal body</location>
    </subcellularLocation>
</comment>
<evidence type="ECO:0000313" key="10">
    <source>
        <dbReference type="Proteomes" id="UP000280960"/>
    </source>
</evidence>
<dbReference type="PANTHER" id="PTHR30435:SF2">
    <property type="entry name" value="FLAGELLAR BASAL-BODY ROD PROTEIN FLGC"/>
    <property type="match status" value="1"/>
</dbReference>
<keyword evidence="9" id="KW-0966">Cell projection</keyword>
<dbReference type="PROSITE" id="PS00588">
    <property type="entry name" value="FLAGELLA_BB_ROD"/>
    <property type="match status" value="1"/>
</dbReference>
<protein>
    <recommendedName>
        <fullName evidence="3 6">Flagellar basal-body rod protein FlgC</fullName>
    </recommendedName>
</protein>
<dbReference type="KEGG" id="bacg:D2962_07350"/>
<dbReference type="GO" id="GO:0030694">
    <property type="term" value="C:bacterial-type flagellum basal body, rod"/>
    <property type="evidence" value="ECO:0007669"/>
    <property type="project" value="UniProtKB-UniRule"/>
</dbReference>
<name>A0A3G2R4Y8_9FIRM</name>
<dbReference type="EMBL" id="CP033169">
    <property type="protein sequence ID" value="AYO30462.1"/>
    <property type="molecule type" value="Genomic_DNA"/>
</dbReference>
<evidence type="ECO:0000256" key="5">
    <source>
        <dbReference type="ARBA" id="ARBA00025933"/>
    </source>
</evidence>
<evidence type="ECO:0000259" key="7">
    <source>
        <dbReference type="Pfam" id="PF00460"/>
    </source>
</evidence>
<keyword evidence="10" id="KW-1185">Reference proteome</keyword>
<keyword evidence="9" id="KW-0969">Cilium</keyword>
<dbReference type="Proteomes" id="UP000280960">
    <property type="component" value="Chromosome"/>
</dbReference>
<gene>
    <name evidence="9" type="primary">flgC</name>
    <name evidence="9" type="ORF">D2962_07350</name>
</gene>
<dbReference type="AlphaFoldDB" id="A0A3G2R4Y8"/>
<feature type="domain" description="Flagellar basal body rod protein N-terminal" evidence="7">
    <location>
        <begin position="7"/>
        <end position="35"/>
    </location>
</feature>